<feature type="domain" description="Retrotransposon gag" evidence="2">
    <location>
        <begin position="4"/>
        <end position="58"/>
    </location>
</feature>
<dbReference type="OrthoDB" id="2527451at2759"/>
<proteinExistence type="predicted"/>
<name>S7RBL3_GLOTA</name>
<dbReference type="KEGG" id="gtr:GLOTRDRAFT_134607"/>
<organism evidence="3 4">
    <name type="scientific">Gloeophyllum trabeum (strain ATCC 11539 / FP-39264 / Madison 617)</name>
    <name type="common">Brown rot fungus</name>
    <dbReference type="NCBI Taxonomy" id="670483"/>
    <lineage>
        <taxon>Eukaryota</taxon>
        <taxon>Fungi</taxon>
        <taxon>Dikarya</taxon>
        <taxon>Basidiomycota</taxon>
        <taxon>Agaricomycotina</taxon>
        <taxon>Agaricomycetes</taxon>
        <taxon>Gloeophyllales</taxon>
        <taxon>Gloeophyllaceae</taxon>
        <taxon>Gloeophyllum</taxon>
    </lineage>
</organism>
<evidence type="ECO:0000259" key="2">
    <source>
        <dbReference type="Pfam" id="PF03732"/>
    </source>
</evidence>
<dbReference type="Pfam" id="PF03732">
    <property type="entry name" value="Retrotrans_gag"/>
    <property type="match status" value="1"/>
</dbReference>
<evidence type="ECO:0000313" key="3">
    <source>
        <dbReference type="EMBL" id="EPQ49789.1"/>
    </source>
</evidence>
<feature type="compositionally biased region" description="Polar residues" evidence="1">
    <location>
        <begin position="120"/>
        <end position="130"/>
    </location>
</feature>
<sequence length="220" mass="24845">MEITDAFQDSNLAAQAQIKIDHLHQGQRPVEEYFQELEILMTQAGYKKEDQYILKTIRTSVNEALVDKVYGQVTVLTTYDGWKAVLIKLDNAWQERQQEKAMWGLRTIPPRKEGVPAPTNPQASQRAQTTQKRDGMGTMFMGTGQPMDVDRACLKCKAKQSETGTCGSTWHIPNRKGRTTSQVRQVDWTKPTSDFISAIKEWSRRDPEGFKAAGFGFGTA</sequence>
<keyword evidence="4" id="KW-1185">Reference proteome</keyword>
<gene>
    <name evidence="3" type="ORF">GLOTRDRAFT_134607</name>
</gene>
<feature type="region of interest" description="Disordered" evidence="1">
    <location>
        <begin position="109"/>
        <end position="135"/>
    </location>
</feature>
<dbReference type="HOGENOM" id="CLU_079120_0_0_1"/>
<protein>
    <recommendedName>
        <fullName evidence="2">Retrotransposon gag domain-containing protein</fullName>
    </recommendedName>
</protein>
<dbReference type="InterPro" id="IPR005162">
    <property type="entry name" value="Retrotrans_gag_dom"/>
</dbReference>
<dbReference type="EMBL" id="KB469622">
    <property type="protein sequence ID" value="EPQ49789.1"/>
    <property type="molecule type" value="Genomic_DNA"/>
</dbReference>
<dbReference type="Proteomes" id="UP000030669">
    <property type="component" value="Unassembled WGS sequence"/>
</dbReference>
<reference evidence="3 4" key="1">
    <citation type="journal article" date="2012" name="Science">
        <title>The Paleozoic origin of enzymatic lignin decomposition reconstructed from 31 fungal genomes.</title>
        <authorList>
            <person name="Floudas D."/>
            <person name="Binder M."/>
            <person name="Riley R."/>
            <person name="Barry K."/>
            <person name="Blanchette R.A."/>
            <person name="Henrissat B."/>
            <person name="Martinez A.T."/>
            <person name="Otillar R."/>
            <person name="Spatafora J.W."/>
            <person name="Yadav J.S."/>
            <person name="Aerts A."/>
            <person name="Benoit I."/>
            <person name="Boyd A."/>
            <person name="Carlson A."/>
            <person name="Copeland A."/>
            <person name="Coutinho P.M."/>
            <person name="de Vries R.P."/>
            <person name="Ferreira P."/>
            <person name="Findley K."/>
            <person name="Foster B."/>
            <person name="Gaskell J."/>
            <person name="Glotzer D."/>
            <person name="Gorecki P."/>
            <person name="Heitman J."/>
            <person name="Hesse C."/>
            <person name="Hori C."/>
            <person name="Igarashi K."/>
            <person name="Jurgens J.A."/>
            <person name="Kallen N."/>
            <person name="Kersten P."/>
            <person name="Kohler A."/>
            <person name="Kuees U."/>
            <person name="Kumar T.K.A."/>
            <person name="Kuo A."/>
            <person name="LaButti K."/>
            <person name="Larrondo L.F."/>
            <person name="Lindquist E."/>
            <person name="Ling A."/>
            <person name="Lombard V."/>
            <person name="Lucas S."/>
            <person name="Lundell T."/>
            <person name="Martin R."/>
            <person name="McLaughlin D.J."/>
            <person name="Morgenstern I."/>
            <person name="Morin E."/>
            <person name="Murat C."/>
            <person name="Nagy L.G."/>
            <person name="Nolan M."/>
            <person name="Ohm R.A."/>
            <person name="Patyshakuliyeva A."/>
            <person name="Rokas A."/>
            <person name="Ruiz-Duenas F.J."/>
            <person name="Sabat G."/>
            <person name="Salamov A."/>
            <person name="Samejima M."/>
            <person name="Schmutz J."/>
            <person name="Slot J.C."/>
            <person name="St John F."/>
            <person name="Stenlid J."/>
            <person name="Sun H."/>
            <person name="Sun S."/>
            <person name="Syed K."/>
            <person name="Tsang A."/>
            <person name="Wiebenga A."/>
            <person name="Young D."/>
            <person name="Pisabarro A."/>
            <person name="Eastwood D.C."/>
            <person name="Martin F."/>
            <person name="Cullen D."/>
            <person name="Grigoriev I.V."/>
            <person name="Hibbett D.S."/>
        </authorList>
    </citation>
    <scope>NUCLEOTIDE SEQUENCE [LARGE SCALE GENOMIC DNA]</scope>
    <source>
        <strain evidence="3 4">ATCC 11539</strain>
    </source>
</reference>
<dbReference type="GeneID" id="19303106"/>
<dbReference type="OMA" id="FANKMEQ"/>
<evidence type="ECO:0000256" key="1">
    <source>
        <dbReference type="SAM" id="MobiDB-lite"/>
    </source>
</evidence>
<accession>S7RBL3</accession>
<dbReference type="AlphaFoldDB" id="S7RBL3"/>
<dbReference type="RefSeq" id="XP_007871755.1">
    <property type="nucleotide sequence ID" value="XM_007873564.1"/>
</dbReference>
<evidence type="ECO:0000313" key="4">
    <source>
        <dbReference type="Proteomes" id="UP000030669"/>
    </source>
</evidence>